<name>A0A4V2F226_9BACT</name>
<keyword evidence="5" id="KW-1185">Reference proteome</keyword>
<evidence type="ECO:0000256" key="2">
    <source>
        <dbReference type="ARBA" id="ARBA00000751"/>
    </source>
</evidence>
<dbReference type="Pfam" id="PF08719">
    <property type="entry name" value="NADAR"/>
    <property type="match status" value="1"/>
</dbReference>
<dbReference type="RefSeq" id="WP_130540149.1">
    <property type="nucleotide sequence ID" value="NZ_CP042431.1"/>
</dbReference>
<comment type="catalytic activity">
    <reaction evidence="1">
        <text>5-amino-6-(5-phospho-D-ribosylamino)uracil + H2O = 5,6-diaminouracil + D-ribose 5-phosphate</text>
        <dbReference type="Rhea" id="RHEA:55020"/>
        <dbReference type="ChEBI" id="CHEBI:15377"/>
        <dbReference type="ChEBI" id="CHEBI:46252"/>
        <dbReference type="ChEBI" id="CHEBI:58453"/>
        <dbReference type="ChEBI" id="CHEBI:78346"/>
    </reaction>
</comment>
<dbReference type="EMBL" id="SGXA01000001">
    <property type="protein sequence ID" value="RZS75807.1"/>
    <property type="molecule type" value="Genomic_DNA"/>
</dbReference>
<comment type="catalytic activity">
    <reaction evidence="2">
        <text>2,5-diamino-6-hydroxy-4-(5-phosphoribosylamino)-pyrimidine + H2O = 2,5,6-triamino-4-hydroxypyrimidine + D-ribose 5-phosphate</text>
        <dbReference type="Rhea" id="RHEA:23436"/>
        <dbReference type="ChEBI" id="CHEBI:15377"/>
        <dbReference type="ChEBI" id="CHEBI:58614"/>
        <dbReference type="ChEBI" id="CHEBI:78346"/>
        <dbReference type="ChEBI" id="CHEBI:137796"/>
    </reaction>
</comment>
<dbReference type="Gene3D" id="1.10.357.40">
    <property type="entry name" value="YbiA-like"/>
    <property type="match status" value="1"/>
</dbReference>
<accession>A0A4V2F226</accession>
<dbReference type="OrthoDB" id="67297at2"/>
<evidence type="ECO:0000256" key="1">
    <source>
        <dbReference type="ARBA" id="ARBA00000022"/>
    </source>
</evidence>
<proteinExistence type="predicted"/>
<dbReference type="SUPFAM" id="SSF143990">
    <property type="entry name" value="YbiA-like"/>
    <property type="match status" value="1"/>
</dbReference>
<sequence length="264" mass="30377">MELKDLLQGYKHYDIEWLINETESGTHPRYINFWGHTSNSPVNVGKECFSQWYPSPFTVNGIRYKTAEHWMMAQKANLFGDRGIFQRIIGSEKPGEAKDLGRQIMGYDDLVWNAAKFDIVKLGNIHKFNQQKALLDFLLGTASRVLVEASPLDKIWGAGIAKDSPLIDKPYAWPGTNLLGFALMEVRDFFLEYGTVKDTSDLLPPPWMRFPEISPNDMFWRMGSGEQYIMSLHNQGLQLDSQTRIAYFLNNPAPVEWSDYYSDF</sequence>
<dbReference type="InterPro" id="IPR037238">
    <property type="entry name" value="YbiA-like_sf"/>
</dbReference>
<dbReference type="CDD" id="cd15457">
    <property type="entry name" value="NADAR"/>
    <property type="match status" value="1"/>
</dbReference>
<protein>
    <submittedName>
        <fullName evidence="4">RibA/ribD-fused uncharacterized protein</fullName>
    </submittedName>
</protein>
<feature type="domain" description="NADAR" evidence="3">
    <location>
        <begin position="33"/>
        <end position="188"/>
    </location>
</feature>
<evidence type="ECO:0000313" key="5">
    <source>
        <dbReference type="Proteomes" id="UP000293874"/>
    </source>
</evidence>
<reference evidence="4 5" key="1">
    <citation type="submission" date="2019-02" db="EMBL/GenBank/DDBJ databases">
        <title>Genomic Encyclopedia of Type Strains, Phase IV (KMG-IV): sequencing the most valuable type-strain genomes for metagenomic binning, comparative biology and taxonomic classification.</title>
        <authorList>
            <person name="Goeker M."/>
        </authorList>
    </citation>
    <scope>NUCLEOTIDE SEQUENCE [LARGE SCALE GENOMIC DNA]</scope>
    <source>
        <strain evidence="4 5">DSM 18116</strain>
    </source>
</reference>
<comment type="caution">
    <text evidence="4">The sequence shown here is derived from an EMBL/GenBank/DDBJ whole genome shotgun (WGS) entry which is preliminary data.</text>
</comment>
<organism evidence="4 5">
    <name type="scientific">Pseudobacter ginsenosidimutans</name>
    <dbReference type="NCBI Taxonomy" id="661488"/>
    <lineage>
        <taxon>Bacteria</taxon>
        <taxon>Pseudomonadati</taxon>
        <taxon>Bacteroidota</taxon>
        <taxon>Chitinophagia</taxon>
        <taxon>Chitinophagales</taxon>
        <taxon>Chitinophagaceae</taxon>
        <taxon>Pseudobacter</taxon>
    </lineage>
</organism>
<gene>
    <name evidence="4" type="ORF">EV199_1682</name>
</gene>
<dbReference type="NCBIfam" id="TIGR02464">
    <property type="entry name" value="ribofla_fusion"/>
    <property type="match status" value="1"/>
</dbReference>
<dbReference type="InterPro" id="IPR012816">
    <property type="entry name" value="NADAR"/>
</dbReference>
<evidence type="ECO:0000259" key="3">
    <source>
        <dbReference type="Pfam" id="PF08719"/>
    </source>
</evidence>
<evidence type="ECO:0000313" key="4">
    <source>
        <dbReference type="EMBL" id="RZS75807.1"/>
    </source>
</evidence>
<dbReference type="Proteomes" id="UP000293874">
    <property type="component" value="Unassembled WGS sequence"/>
</dbReference>
<dbReference type="AlphaFoldDB" id="A0A4V2F226"/>